<gene>
    <name evidence="1" type="ORF">BECKH772A_GA0070896_100329</name>
    <name evidence="2" type="ORF">BECKH772B_GA0070898_1003125</name>
    <name evidence="3" type="ORF">BECKH772C_GA0070978_1003110</name>
</gene>
<sequence>MGLTLSSRGTGNKWSGFLREGDVDIKITEHERIRIVDGQDLSVPE</sequence>
<dbReference type="EMBL" id="CAADFJ010000031">
    <property type="protein sequence ID" value="VFJ99349.1"/>
    <property type="molecule type" value="Genomic_DNA"/>
</dbReference>
<organism evidence="2">
    <name type="scientific">Candidatus Kentrum eta</name>
    <dbReference type="NCBI Taxonomy" id="2126337"/>
    <lineage>
        <taxon>Bacteria</taxon>
        <taxon>Pseudomonadati</taxon>
        <taxon>Pseudomonadota</taxon>
        <taxon>Gammaproteobacteria</taxon>
        <taxon>Candidatus Kentrum</taxon>
    </lineage>
</organism>
<dbReference type="EMBL" id="CAADFI010000031">
    <property type="protein sequence ID" value="VFJ92602.1"/>
    <property type="molecule type" value="Genomic_DNA"/>
</dbReference>
<name>A0A450UJ73_9GAMM</name>
<reference evidence="2" key="1">
    <citation type="submission" date="2019-02" db="EMBL/GenBank/DDBJ databases">
        <authorList>
            <person name="Gruber-Vodicka R. H."/>
            <person name="Seah K. B. B."/>
        </authorList>
    </citation>
    <scope>NUCLEOTIDE SEQUENCE</scope>
    <source>
        <strain evidence="3">BECK_SA2B12</strain>
        <strain evidence="1">BECK_SA2B15</strain>
        <strain evidence="2">BECK_SA2B20</strain>
    </source>
</reference>
<dbReference type="AlphaFoldDB" id="A0A450UJ73"/>
<evidence type="ECO:0000313" key="3">
    <source>
        <dbReference type="EMBL" id="VFJ99349.1"/>
    </source>
</evidence>
<evidence type="ECO:0000313" key="1">
    <source>
        <dbReference type="EMBL" id="VFJ91479.1"/>
    </source>
</evidence>
<proteinExistence type="predicted"/>
<protein>
    <submittedName>
        <fullName evidence="2">Uncharacterized protein</fullName>
    </submittedName>
</protein>
<evidence type="ECO:0000313" key="2">
    <source>
        <dbReference type="EMBL" id="VFJ92602.1"/>
    </source>
</evidence>
<dbReference type="EMBL" id="CAADFG010000032">
    <property type="protein sequence ID" value="VFJ91479.1"/>
    <property type="molecule type" value="Genomic_DNA"/>
</dbReference>
<accession>A0A450UJ73</accession>